<dbReference type="RefSeq" id="WP_243066686.1">
    <property type="nucleotide sequence ID" value="NZ_JAIVFK010000004.1"/>
</dbReference>
<organism evidence="1 2">
    <name type="scientific">Candidatus Rhodoblastus alkanivorans</name>
    <dbReference type="NCBI Taxonomy" id="2954117"/>
    <lineage>
        <taxon>Bacteria</taxon>
        <taxon>Pseudomonadati</taxon>
        <taxon>Pseudomonadota</taxon>
        <taxon>Alphaproteobacteria</taxon>
        <taxon>Hyphomicrobiales</taxon>
        <taxon>Rhodoblastaceae</taxon>
        <taxon>Rhodoblastus</taxon>
    </lineage>
</organism>
<evidence type="ECO:0008006" key="3">
    <source>
        <dbReference type="Google" id="ProtNLM"/>
    </source>
</evidence>
<dbReference type="Proteomes" id="UP001139104">
    <property type="component" value="Unassembled WGS sequence"/>
</dbReference>
<proteinExistence type="predicted"/>
<gene>
    <name evidence="1" type="ORF">K2U94_07905</name>
</gene>
<accession>A0ABS9Z4T7</accession>
<protein>
    <recommendedName>
        <fullName evidence="3">DUF4189 domain-containing protein</fullName>
    </recommendedName>
</protein>
<evidence type="ECO:0000313" key="2">
    <source>
        <dbReference type="Proteomes" id="UP001139104"/>
    </source>
</evidence>
<comment type="caution">
    <text evidence="1">The sequence shown here is derived from an EMBL/GenBank/DDBJ whole genome shotgun (WGS) entry which is preliminary data.</text>
</comment>
<sequence>MKFYEFEHVFLPRVLVPLLGGLFVICALQSVARAESGTLALGNDSFIVAADQGYGVSDCIRSGDDCAKIVADAWCEAHGHGEAKAYGRASDSITGAIRKVSAKPGATPRFAPDDVFIACNQ</sequence>
<name>A0ABS9Z4T7_9HYPH</name>
<dbReference type="EMBL" id="JAIVFP010000001">
    <property type="protein sequence ID" value="MCI4682689.1"/>
    <property type="molecule type" value="Genomic_DNA"/>
</dbReference>
<keyword evidence="2" id="KW-1185">Reference proteome</keyword>
<reference evidence="1" key="1">
    <citation type="journal article" date="2022" name="ISME J.">
        <title>Identification of active gaseous-alkane degraders at natural gas seeps.</title>
        <authorList>
            <person name="Farhan Ul Haque M."/>
            <person name="Hernandez M."/>
            <person name="Crombie A.T."/>
            <person name="Murrell J.C."/>
        </authorList>
    </citation>
    <scope>NUCLEOTIDE SEQUENCE</scope>
    <source>
        <strain evidence="1">PC2</strain>
    </source>
</reference>
<evidence type="ECO:0000313" key="1">
    <source>
        <dbReference type="EMBL" id="MCI4682689.1"/>
    </source>
</evidence>